<dbReference type="GO" id="GO:0005576">
    <property type="term" value="C:extracellular region"/>
    <property type="evidence" value="ECO:0007669"/>
    <property type="project" value="InterPro"/>
</dbReference>
<evidence type="ECO:0000313" key="5">
    <source>
        <dbReference type="Proteomes" id="UP000251923"/>
    </source>
</evidence>
<evidence type="ECO:0000256" key="1">
    <source>
        <dbReference type="ARBA" id="ARBA00022801"/>
    </source>
</evidence>
<gene>
    <name evidence="4" type="ORF">DBT54_05975</name>
</gene>
<name>A0A329PY57_9LACT</name>
<dbReference type="Proteomes" id="UP000251923">
    <property type="component" value="Unassembled WGS sequence"/>
</dbReference>
<proteinExistence type="predicted"/>
<dbReference type="Gene3D" id="2.10.10.90">
    <property type="match status" value="1"/>
</dbReference>
<dbReference type="AlphaFoldDB" id="A0A329PY57"/>
<sequence>MQLNFVQSYRLYSNLERPNQSGSVVTVSFTDGVSGVATFTLEKDVTQLSEDEQVKAVQDAIYKGLYSGKYQNELLEKAQQQVETTQKAVSDFEKSVDTIKSDAIKAVRDEINQLVDQATAALTKRVSTVETETSVLKKIINANNLSKDQKKEIEEKYPNWQPSIQYSAGSVINYNGKQYEILSDHTSQATWLPDQTPSLYKELKSDKLADGTEVIKDWVQPTGAHDVYNTGDKVAFEGKVYRSLIDSNTFSPSAYPGGWEEVK</sequence>
<dbReference type="InterPro" id="IPR036573">
    <property type="entry name" value="CBM_sf_5/12"/>
</dbReference>
<keyword evidence="2" id="KW-0119">Carbohydrate metabolism</keyword>
<evidence type="ECO:0000259" key="3">
    <source>
        <dbReference type="Pfam" id="PF02839"/>
    </source>
</evidence>
<dbReference type="InterPro" id="IPR003610">
    <property type="entry name" value="CBM5/12"/>
</dbReference>
<dbReference type="RefSeq" id="WP_101560434.1">
    <property type="nucleotide sequence ID" value="NZ_JAMDYC010000002.1"/>
</dbReference>
<dbReference type="EMBL" id="QMHM01000009">
    <property type="protein sequence ID" value="RAV79165.1"/>
    <property type="molecule type" value="Genomic_DNA"/>
</dbReference>
<evidence type="ECO:0000256" key="2">
    <source>
        <dbReference type="ARBA" id="ARBA00023326"/>
    </source>
</evidence>
<dbReference type="GO" id="GO:0030246">
    <property type="term" value="F:carbohydrate binding"/>
    <property type="evidence" value="ECO:0007669"/>
    <property type="project" value="InterPro"/>
</dbReference>
<feature type="domain" description="Chitin-binding type-3" evidence="3">
    <location>
        <begin position="159"/>
        <end position="200"/>
    </location>
</feature>
<organism evidence="4 5">
    <name type="scientific">Aerococcus urinae</name>
    <dbReference type="NCBI Taxonomy" id="1376"/>
    <lineage>
        <taxon>Bacteria</taxon>
        <taxon>Bacillati</taxon>
        <taxon>Bacillota</taxon>
        <taxon>Bacilli</taxon>
        <taxon>Lactobacillales</taxon>
        <taxon>Aerococcaceae</taxon>
        <taxon>Aerococcus</taxon>
    </lineage>
</organism>
<reference evidence="4 5" key="1">
    <citation type="submission" date="2018-04" db="EMBL/GenBank/DDBJ databases">
        <title>Aerococcus urinae genomes.</title>
        <authorList>
            <person name="Hilt E."/>
            <person name="Gilbert N.M."/>
            <person name="Thomas-White K."/>
            <person name="Putonti C."/>
            <person name="Lewis A.L."/>
            <person name="Visck K.L."/>
            <person name="Wolfe A.J."/>
        </authorList>
    </citation>
    <scope>NUCLEOTIDE SEQUENCE [LARGE SCALE GENOMIC DNA]</scope>
    <source>
        <strain evidence="4 5">UMB7480</strain>
    </source>
</reference>
<dbReference type="CDD" id="cd12214">
    <property type="entry name" value="ChiA1_BD"/>
    <property type="match status" value="1"/>
</dbReference>
<evidence type="ECO:0000313" key="4">
    <source>
        <dbReference type="EMBL" id="RAV79165.1"/>
    </source>
</evidence>
<dbReference type="GeneID" id="86858486"/>
<dbReference type="SUPFAM" id="SSF51055">
    <property type="entry name" value="Carbohydrate binding domain"/>
    <property type="match status" value="1"/>
</dbReference>
<keyword evidence="2" id="KW-0624">Polysaccharide degradation</keyword>
<protein>
    <submittedName>
        <fullName evidence="4">Sugar-binding protein</fullName>
    </submittedName>
</protein>
<dbReference type="GO" id="GO:0000272">
    <property type="term" value="P:polysaccharide catabolic process"/>
    <property type="evidence" value="ECO:0007669"/>
    <property type="project" value="UniProtKB-KW"/>
</dbReference>
<accession>A0A329PY57</accession>
<keyword evidence="1" id="KW-0378">Hydrolase</keyword>
<comment type="caution">
    <text evidence="4">The sequence shown here is derived from an EMBL/GenBank/DDBJ whole genome shotgun (WGS) entry which is preliminary data.</text>
</comment>
<dbReference type="Pfam" id="PF02839">
    <property type="entry name" value="CBM_5_12"/>
    <property type="match status" value="1"/>
</dbReference>
<dbReference type="GO" id="GO:0004553">
    <property type="term" value="F:hydrolase activity, hydrolyzing O-glycosyl compounds"/>
    <property type="evidence" value="ECO:0007669"/>
    <property type="project" value="InterPro"/>
</dbReference>